<evidence type="ECO:0000313" key="3">
    <source>
        <dbReference type="Proteomes" id="UP000254866"/>
    </source>
</evidence>
<gene>
    <name evidence="2" type="ORF">BP5553_01106</name>
</gene>
<keyword evidence="3" id="KW-1185">Reference proteome</keyword>
<sequence length="153" mass="16580">MSRINSVADLQESQHTTAAEPASLRTNSSTLPTTEVNLLGITELSTLEGLVQLLTLFLYMAFKAIQKLLGPAKMGRNQRPNLPLSFNGSVLISSTSTHAREIETVPYLPRVPMMAYFGQETYCQQISRTVGSLLLDMTLASVAFSAVAVAEMG</sequence>
<dbReference type="EMBL" id="NPIC01000001">
    <property type="protein sequence ID" value="RDL41127.1"/>
    <property type="molecule type" value="Genomic_DNA"/>
</dbReference>
<dbReference type="AlphaFoldDB" id="A0A370U043"/>
<evidence type="ECO:0000256" key="1">
    <source>
        <dbReference type="SAM" id="MobiDB-lite"/>
    </source>
</evidence>
<dbReference type="GeneID" id="43593955"/>
<feature type="region of interest" description="Disordered" evidence="1">
    <location>
        <begin position="1"/>
        <end position="28"/>
    </location>
</feature>
<dbReference type="RefSeq" id="XP_031873783.1">
    <property type="nucleotide sequence ID" value="XM_032009729.1"/>
</dbReference>
<protein>
    <submittedName>
        <fullName evidence="2">Uncharacterized protein</fullName>
    </submittedName>
</protein>
<accession>A0A370U043</accession>
<evidence type="ECO:0000313" key="2">
    <source>
        <dbReference type="EMBL" id="RDL41127.1"/>
    </source>
</evidence>
<comment type="caution">
    <text evidence="2">The sequence shown here is derived from an EMBL/GenBank/DDBJ whole genome shotgun (WGS) entry which is preliminary data.</text>
</comment>
<organism evidence="2 3">
    <name type="scientific">Venustampulla echinocandica</name>
    <dbReference type="NCBI Taxonomy" id="2656787"/>
    <lineage>
        <taxon>Eukaryota</taxon>
        <taxon>Fungi</taxon>
        <taxon>Dikarya</taxon>
        <taxon>Ascomycota</taxon>
        <taxon>Pezizomycotina</taxon>
        <taxon>Leotiomycetes</taxon>
        <taxon>Helotiales</taxon>
        <taxon>Pleuroascaceae</taxon>
        <taxon>Venustampulla</taxon>
    </lineage>
</organism>
<name>A0A370U043_9HELO</name>
<reference evidence="2 3" key="1">
    <citation type="journal article" date="2018" name="IMA Fungus">
        <title>IMA Genome-F 9: Draft genome sequence of Annulohypoxylon stygium, Aspergillus mulundensis, Berkeleyomyces basicola (syn. Thielaviopsis basicola), Ceratocystis smalleyi, two Cercospora beticola strains, Coleophoma cylindrospora, Fusarium fracticaudum, Phialophora cf. hyalina, and Morchella septimelata.</title>
        <authorList>
            <person name="Wingfield B.D."/>
            <person name="Bills G.F."/>
            <person name="Dong Y."/>
            <person name="Huang W."/>
            <person name="Nel W.J."/>
            <person name="Swalarsk-Parry B.S."/>
            <person name="Vaghefi N."/>
            <person name="Wilken P.M."/>
            <person name="An Z."/>
            <person name="de Beer Z.W."/>
            <person name="De Vos L."/>
            <person name="Chen L."/>
            <person name="Duong T.A."/>
            <person name="Gao Y."/>
            <person name="Hammerbacher A."/>
            <person name="Kikkert J.R."/>
            <person name="Li Y."/>
            <person name="Li H."/>
            <person name="Li K."/>
            <person name="Li Q."/>
            <person name="Liu X."/>
            <person name="Ma X."/>
            <person name="Naidoo K."/>
            <person name="Pethybridge S.J."/>
            <person name="Sun J."/>
            <person name="Steenkamp E.T."/>
            <person name="van der Nest M.A."/>
            <person name="van Wyk S."/>
            <person name="Wingfield M.J."/>
            <person name="Xiong C."/>
            <person name="Yue Q."/>
            <person name="Zhang X."/>
        </authorList>
    </citation>
    <scope>NUCLEOTIDE SEQUENCE [LARGE SCALE GENOMIC DNA]</scope>
    <source>
        <strain evidence="2 3">BP 5553</strain>
    </source>
</reference>
<dbReference type="Proteomes" id="UP000254866">
    <property type="component" value="Unassembled WGS sequence"/>
</dbReference>
<proteinExistence type="predicted"/>